<feature type="transmembrane region" description="Helical" evidence="6">
    <location>
        <begin position="206"/>
        <end position="224"/>
    </location>
</feature>
<feature type="transmembrane region" description="Helical" evidence="6">
    <location>
        <begin position="64"/>
        <end position="86"/>
    </location>
</feature>
<dbReference type="Proteomes" id="UP000050792">
    <property type="component" value="Unassembled WGS sequence"/>
</dbReference>
<organism evidence="7 8">
    <name type="scientific">Schistosoma rodhaini</name>
    <dbReference type="NCBI Taxonomy" id="6188"/>
    <lineage>
        <taxon>Eukaryota</taxon>
        <taxon>Metazoa</taxon>
        <taxon>Spiralia</taxon>
        <taxon>Lophotrochozoa</taxon>
        <taxon>Platyhelminthes</taxon>
        <taxon>Trematoda</taxon>
        <taxon>Digenea</taxon>
        <taxon>Strigeidida</taxon>
        <taxon>Schistosomatoidea</taxon>
        <taxon>Schistosomatidae</taxon>
        <taxon>Schistosoma</taxon>
    </lineage>
</organism>
<feature type="transmembrane region" description="Helical" evidence="6">
    <location>
        <begin position="166"/>
        <end position="186"/>
    </location>
</feature>
<sequence>MSMHNNMTTQIVSRLTPLDANEDRKLFLNIKMRFARKCYEYYKMYIEINKSDYLPSLMVQKSLVNFYIGLCLALLSTLFIGTSFIFKKLALRRSSRNGLSAGDGSLSYLCEWMWWMGFILMGIGEFANFVAYTFAPAILVTPLGALSVLVSALLSVRFLNEHLNCIGGFGCCVCILGSTLIVLHAPKEQNLTSLHEMWSRATDPSFIIYSLFVILLSIVLIFILGPRYGKTNPIIFTLVSGSIGSLSVVTCKGIGVGLKNAFTIGFLPMLTSWFFWFLIIWLIGAITIQMYYLNRALDLFSTGIVTPLLYVFFTGFVIIASTVLFHELNALDYMDYVGLIFGLIFTVLGIVMITVLKDSNFSWKSLRTLSQAKHSIYSSSNSSFDMHNKLYRRIISFKPTLNGSKTQHSRHLSFDQMSTEKLISDHHSDSELTDVVQLLPHITSRNSNKNDHPMSGKARMTRIQSFANSPQSYTATNGIVSVSS</sequence>
<evidence type="ECO:0000313" key="7">
    <source>
        <dbReference type="Proteomes" id="UP000050792"/>
    </source>
</evidence>
<dbReference type="AlphaFoldDB" id="A0AA85G8G1"/>
<dbReference type="InterPro" id="IPR037185">
    <property type="entry name" value="EmrE-like"/>
</dbReference>
<evidence type="ECO:0000256" key="3">
    <source>
        <dbReference type="ARBA" id="ARBA00022692"/>
    </source>
</evidence>
<dbReference type="Pfam" id="PF05653">
    <property type="entry name" value="Mg_trans_NIPA"/>
    <property type="match status" value="1"/>
</dbReference>
<dbReference type="WBParaSite" id="SRDH1_78030.1">
    <property type="protein sequence ID" value="SRDH1_78030.1"/>
    <property type="gene ID" value="SRDH1_78030"/>
</dbReference>
<evidence type="ECO:0000256" key="1">
    <source>
        <dbReference type="ARBA" id="ARBA00004141"/>
    </source>
</evidence>
<feature type="transmembrane region" description="Helical" evidence="6">
    <location>
        <begin position="106"/>
        <end position="123"/>
    </location>
</feature>
<keyword evidence="5 6" id="KW-0472">Membrane</keyword>
<dbReference type="InterPro" id="IPR008521">
    <property type="entry name" value="Mg_trans_NIPA"/>
</dbReference>
<feature type="transmembrane region" description="Helical" evidence="6">
    <location>
        <begin position="304"/>
        <end position="324"/>
    </location>
</feature>
<feature type="transmembrane region" description="Helical" evidence="6">
    <location>
        <begin position="336"/>
        <end position="356"/>
    </location>
</feature>
<feature type="transmembrane region" description="Helical" evidence="6">
    <location>
        <begin position="236"/>
        <end position="258"/>
    </location>
</feature>
<accession>A0AA85G8G1</accession>
<dbReference type="PANTHER" id="PTHR12570">
    <property type="match status" value="1"/>
</dbReference>
<evidence type="ECO:0008006" key="9">
    <source>
        <dbReference type="Google" id="ProtNLM"/>
    </source>
</evidence>
<comment type="similarity">
    <text evidence="2">Belongs to the NIPA family.</text>
</comment>
<evidence type="ECO:0000313" key="8">
    <source>
        <dbReference type="WBParaSite" id="SRDH1_78030.1"/>
    </source>
</evidence>
<feature type="transmembrane region" description="Helical" evidence="6">
    <location>
        <begin position="273"/>
        <end position="292"/>
    </location>
</feature>
<keyword evidence="3 6" id="KW-0812">Transmembrane</keyword>
<evidence type="ECO:0000256" key="4">
    <source>
        <dbReference type="ARBA" id="ARBA00022989"/>
    </source>
</evidence>
<keyword evidence="7" id="KW-1185">Reference proteome</keyword>
<name>A0AA85G8G1_9TREM</name>
<keyword evidence="4 6" id="KW-1133">Transmembrane helix</keyword>
<dbReference type="PANTHER" id="PTHR12570:SF92">
    <property type="entry name" value="SPICHTHYIN, ISOFORM B"/>
    <property type="match status" value="1"/>
</dbReference>
<evidence type="ECO:0000256" key="5">
    <source>
        <dbReference type="ARBA" id="ARBA00023136"/>
    </source>
</evidence>
<comment type="subcellular location">
    <subcellularLocation>
        <location evidence="1">Membrane</location>
        <topology evidence="1">Multi-pass membrane protein</topology>
    </subcellularLocation>
</comment>
<evidence type="ECO:0000256" key="2">
    <source>
        <dbReference type="ARBA" id="ARBA00007230"/>
    </source>
</evidence>
<dbReference type="GO" id="GO:0016020">
    <property type="term" value="C:membrane"/>
    <property type="evidence" value="ECO:0007669"/>
    <property type="project" value="UniProtKB-SubCell"/>
</dbReference>
<reference evidence="7" key="1">
    <citation type="submission" date="2022-06" db="EMBL/GenBank/DDBJ databases">
        <authorList>
            <person name="Berger JAMES D."/>
            <person name="Berger JAMES D."/>
        </authorList>
    </citation>
    <scope>NUCLEOTIDE SEQUENCE [LARGE SCALE GENOMIC DNA]</scope>
</reference>
<evidence type="ECO:0000256" key="6">
    <source>
        <dbReference type="SAM" id="Phobius"/>
    </source>
</evidence>
<reference evidence="8" key="2">
    <citation type="submission" date="2023-11" db="UniProtKB">
        <authorList>
            <consortium name="WormBaseParasite"/>
        </authorList>
    </citation>
    <scope>IDENTIFICATION</scope>
</reference>
<dbReference type="GO" id="GO:0015095">
    <property type="term" value="F:magnesium ion transmembrane transporter activity"/>
    <property type="evidence" value="ECO:0007669"/>
    <property type="project" value="InterPro"/>
</dbReference>
<dbReference type="SUPFAM" id="SSF103481">
    <property type="entry name" value="Multidrug resistance efflux transporter EmrE"/>
    <property type="match status" value="1"/>
</dbReference>
<protein>
    <recommendedName>
        <fullName evidence="9">Magnesium transporter NIPA2</fullName>
    </recommendedName>
</protein>
<proteinExistence type="inferred from homology"/>
<feature type="transmembrane region" description="Helical" evidence="6">
    <location>
        <begin position="129"/>
        <end position="154"/>
    </location>
</feature>